<name>A0AA40HKF7_CNENI</name>
<evidence type="ECO:0000313" key="3">
    <source>
        <dbReference type="Proteomes" id="UP001177744"/>
    </source>
</evidence>
<dbReference type="EMBL" id="JAULJE010000017">
    <property type="protein sequence ID" value="KAK1332876.1"/>
    <property type="molecule type" value="Genomic_DNA"/>
</dbReference>
<sequence>MDKAAVLDAKSEEKGVPGNKPVVGKKGKKAVGVMKQKKPLVGKKATATKNFENSPMLKETYDETDRAAAPLSQHRSRGHGLVGAAATAVAAAADSAQRLSVKEETIFLRDGPTRVTDPTELPTEILGGPRRPPTPTWRILRTSCLTLGSSGHVGRGEPGGQQSRARELRAQQFQG</sequence>
<keyword evidence="3" id="KW-1185">Reference proteome</keyword>
<proteinExistence type="predicted"/>
<dbReference type="AlphaFoldDB" id="A0AA40HKF7"/>
<evidence type="ECO:0000313" key="2">
    <source>
        <dbReference type="EMBL" id="KAK1332876.1"/>
    </source>
</evidence>
<feature type="compositionally biased region" description="Basic residues" evidence="1">
    <location>
        <begin position="23"/>
        <end position="41"/>
    </location>
</feature>
<protein>
    <submittedName>
        <fullName evidence="2">Uncharacterized protein</fullName>
    </submittedName>
</protein>
<gene>
    <name evidence="2" type="ORF">QTO34_006407</name>
</gene>
<evidence type="ECO:0000256" key="1">
    <source>
        <dbReference type="SAM" id="MobiDB-lite"/>
    </source>
</evidence>
<feature type="region of interest" description="Disordered" evidence="1">
    <location>
        <begin position="110"/>
        <end position="136"/>
    </location>
</feature>
<feature type="region of interest" description="Disordered" evidence="1">
    <location>
        <begin position="1"/>
        <end position="58"/>
    </location>
</feature>
<accession>A0AA40HKF7</accession>
<comment type="caution">
    <text evidence="2">The sequence shown here is derived from an EMBL/GenBank/DDBJ whole genome shotgun (WGS) entry which is preliminary data.</text>
</comment>
<reference evidence="2" key="1">
    <citation type="submission" date="2023-06" db="EMBL/GenBank/DDBJ databases">
        <title>Reference genome for the Northern bat (Eptesicus nilssonii), a most northern bat species.</title>
        <authorList>
            <person name="Laine V.N."/>
            <person name="Pulliainen A.T."/>
            <person name="Lilley T.M."/>
        </authorList>
    </citation>
    <scope>NUCLEOTIDE SEQUENCE</scope>
    <source>
        <strain evidence="2">BLF_Eptnil</strain>
        <tissue evidence="2">Kidney</tissue>
    </source>
</reference>
<feature type="compositionally biased region" description="Basic and acidic residues" evidence="1">
    <location>
        <begin position="1"/>
        <end position="15"/>
    </location>
</feature>
<organism evidence="2 3">
    <name type="scientific">Cnephaeus nilssonii</name>
    <name type="common">Northern bat</name>
    <name type="synonym">Eptesicus nilssonii</name>
    <dbReference type="NCBI Taxonomy" id="3371016"/>
    <lineage>
        <taxon>Eukaryota</taxon>
        <taxon>Metazoa</taxon>
        <taxon>Chordata</taxon>
        <taxon>Craniata</taxon>
        <taxon>Vertebrata</taxon>
        <taxon>Euteleostomi</taxon>
        <taxon>Mammalia</taxon>
        <taxon>Eutheria</taxon>
        <taxon>Laurasiatheria</taxon>
        <taxon>Chiroptera</taxon>
        <taxon>Yangochiroptera</taxon>
        <taxon>Vespertilionidae</taxon>
        <taxon>Cnephaeus</taxon>
    </lineage>
</organism>
<feature type="region of interest" description="Disordered" evidence="1">
    <location>
        <begin position="148"/>
        <end position="175"/>
    </location>
</feature>
<dbReference type="Proteomes" id="UP001177744">
    <property type="component" value="Unassembled WGS sequence"/>
</dbReference>